<organism evidence="1 2">
    <name type="scientific">Lupinus albus</name>
    <name type="common">White lupine</name>
    <name type="synonym">Lupinus termis</name>
    <dbReference type="NCBI Taxonomy" id="3870"/>
    <lineage>
        <taxon>Eukaryota</taxon>
        <taxon>Viridiplantae</taxon>
        <taxon>Streptophyta</taxon>
        <taxon>Embryophyta</taxon>
        <taxon>Tracheophyta</taxon>
        <taxon>Spermatophyta</taxon>
        <taxon>Magnoliopsida</taxon>
        <taxon>eudicotyledons</taxon>
        <taxon>Gunneridae</taxon>
        <taxon>Pentapetalae</taxon>
        <taxon>rosids</taxon>
        <taxon>fabids</taxon>
        <taxon>Fabales</taxon>
        <taxon>Fabaceae</taxon>
        <taxon>Papilionoideae</taxon>
        <taxon>50 kb inversion clade</taxon>
        <taxon>genistoids sensu lato</taxon>
        <taxon>core genistoids</taxon>
        <taxon>Genisteae</taxon>
        <taxon>Lupinus</taxon>
    </lineage>
</organism>
<dbReference type="GO" id="GO:0009505">
    <property type="term" value="C:plant-type cell wall"/>
    <property type="evidence" value="ECO:0007669"/>
    <property type="project" value="TreeGrafter"/>
</dbReference>
<keyword evidence="2" id="KW-1185">Reference proteome</keyword>
<dbReference type="OrthoDB" id="1727988at2759"/>
<sequence>MILYSILQKGITILLMNLDNSTTVETEVALRKNLWHKNMSDDSKEMKLNFLSGTERAREEYHLTPHDGNIHSQIMALNGNILTVNSNGEIPSLQPIYVNPSNPIVVAPFSIVFAHIPDAVVTACK</sequence>
<name>A0A6A4NJF5_LUPAL</name>
<dbReference type="PANTHER" id="PTHR14363">
    <property type="entry name" value="HEPARANASE-RELATED"/>
    <property type="match status" value="1"/>
</dbReference>
<accession>A0A6A4NJF5</accession>
<dbReference type="Proteomes" id="UP000447434">
    <property type="component" value="Chromosome 23"/>
</dbReference>
<dbReference type="EMBL" id="WOCE01000023">
    <property type="protein sequence ID" value="KAE9587624.1"/>
    <property type="molecule type" value="Genomic_DNA"/>
</dbReference>
<keyword evidence="1" id="KW-0378">Hydrolase</keyword>
<proteinExistence type="predicted"/>
<gene>
    <name evidence="1" type="ORF">Lalb_Chr23g0275901</name>
</gene>
<dbReference type="GO" id="GO:0004566">
    <property type="term" value="F:beta-glucuronidase activity"/>
    <property type="evidence" value="ECO:0007669"/>
    <property type="project" value="TreeGrafter"/>
</dbReference>
<protein>
    <submittedName>
        <fullName evidence="1">Putative glycosidase</fullName>
    </submittedName>
</protein>
<comment type="caution">
    <text evidence="1">The sequence shown here is derived from an EMBL/GenBank/DDBJ whole genome shotgun (WGS) entry which is preliminary data.</text>
</comment>
<dbReference type="AlphaFoldDB" id="A0A6A4NJF5"/>
<evidence type="ECO:0000313" key="2">
    <source>
        <dbReference type="Proteomes" id="UP000447434"/>
    </source>
</evidence>
<evidence type="ECO:0000313" key="1">
    <source>
        <dbReference type="EMBL" id="KAE9587624.1"/>
    </source>
</evidence>
<reference evidence="2" key="1">
    <citation type="journal article" date="2020" name="Nat. Commun.">
        <title>Genome sequence of the cluster root forming white lupin.</title>
        <authorList>
            <person name="Hufnagel B."/>
            <person name="Marques A."/>
            <person name="Soriano A."/>
            <person name="Marques L."/>
            <person name="Divol F."/>
            <person name="Doumas P."/>
            <person name="Sallet E."/>
            <person name="Mancinotti D."/>
            <person name="Carrere S."/>
            <person name="Marande W."/>
            <person name="Arribat S."/>
            <person name="Keller J."/>
            <person name="Huneau C."/>
            <person name="Blein T."/>
            <person name="Aime D."/>
            <person name="Laguerre M."/>
            <person name="Taylor J."/>
            <person name="Schubert V."/>
            <person name="Nelson M."/>
            <person name="Geu-Flores F."/>
            <person name="Crespi M."/>
            <person name="Gallardo-Guerrero K."/>
            <person name="Delaux P.-M."/>
            <person name="Salse J."/>
            <person name="Berges H."/>
            <person name="Guyot R."/>
            <person name="Gouzy J."/>
            <person name="Peret B."/>
        </authorList>
    </citation>
    <scope>NUCLEOTIDE SEQUENCE [LARGE SCALE GENOMIC DNA]</scope>
    <source>
        <strain evidence="2">cv. Amiga</strain>
    </source>
</reference>
<keyword evidence="1" id="KW-0326">Glycosidase</keyword>
<dbReference type="PANTHER" id="PTHR14363:SF17">
    <property type="entry name" value="HEPARANASE-LIKE PROTEIN 3"/>
    <property type="match status" value="1"/>
</dbReference>